<dbReference type="Proteomes" id="UP000419138">
    <property type="component" value="Unassembled WGS sequence"/>
</dbReference>
<dbReference type="PANTHER" id="PTHR10458:SF2">
    <property type="entry name" value="PEPTIDE DEFORMYLASE, MITOCHONDRIAL"/>
    <property type="match status" value="1"/>
</dbReference>
<dbReference type="PANTHER" id="PTHR10458">
    <property type="entry name" value="PEPTIDE DEFORMYLASE"/>
    <property type="match status" value="1"/>
</dbReference>
<feature type="active site" evidence="6">
    <location>
        <position position="179"/>
    </location>
</feature>
<dbReference type="Gene3D" id="3.90.45.10">
    <property type="entry name" value="Peptide deformylase"/>
    <property type="match status" value="1"/>
</dbReference>
<dbReference type="EC" id="3.5.1.88" evidence="6"/>
<dbReference type="NCBIfam" id="TIGR00079">
    <property type="entry name" value="pept_deformyl"/>
    <property type="match status" value="1"/>
</dbReference>
<feature type="binding site" evidence="6">
    <location>
        <position position="182"/>
    </location>
    <ligand>
        <name>Fe cation</name>
        <dbReference type="ChEBI" id="CHEBI:24875"/>
    </ligand>
</feature>
<dbReference type="NCBIfam" id="NF001159">
    <property type="entry name" value="PRK00150.1-3"/>
    <property type="match status" value="1"/>
</dbReference>
<keyword evidence="3 6" id="KW-0378">Hydrolase</keyword>
<dbReference type="CDD" id="cd00487">
    <property type="entry name" value="Pep_deformylase"/>
    <property type="match status" value="1"/>
</dbReference>
<dbReference type="GO" id="GO:0046872">
    <property type="term" value="F:metal ion binding"/>
    <property type="evidence" value="ECO:0007669"/>
    <property type="project" value="UniProtKB-KW"/>
</dbReference>
<dbReference type="OrthoDB" id="9804313at2"/>
<dbReference type="InterPro" id="IPR036821">
    <property type="entry name" value="Peptide_deformylase_sf"/>
</dbReference>
<dbReference type="InterPro" id="IPR023635">
    <property type="entry name" value="Peptide_deformylase"/>
</dbReference>
<dbReference type="RefSeq" id="WP_153526055.1">
    <property type="nucleotide sequence ID" value="NZ_JBEPDZ010000067.1"/>
</dbReference>
<evidence type="ECO:0000313" key="7">
    <source>
        <dbReference type="EMBL" id="MQT04609.1"/>
    </source>
</evidence>
<dbReference type="PRINTS" id="PR01576">
    <property type="entry name" value="PDEFORMYLASE"/>
</dbReference>
<keyword evidence="5 6" id="KW-0408">Iron</keyword>
<feature type="binding site" evidence="6">
    <location>
        <position position="136"/>
    </location>
    <ligand>
        <name>Fe cation</name>
        <dbReference type="ChEBI" id="CHEBI:24875"/>
    </ligand>
</feature>
<dbReference type="GO" id="GO:0042586">
    <property type="term" value="F:peptide deformylase activity"/>
    <property type="evidence" value="ECO:0007669"/>
    <property type="project" value="UniProtKB-UniRule"/>
</dbReference>
<keyword evidence="2 6" id="KW-0479">Metal-binding</keyword>
<gene>
    <name evidence="6 7" type="primary">def</name>
    <name evidence="7" type="ORF">FF041_31965</name>
</gene>
<organism evidence="7 8">
    <name type="scientific">Streptomyces jumonjinensis</name>
    <dbReference type="NCBI Taxonomy" id="1945"/>
    <lineage>
        <taxon>Bacteria</taxon>
        <taxon>Bacillati</taxon>
        <taxon>Actinomycetota</taxon>
        <taxon>Actinomycetes</taxon>
        <taxon>Kitasatosporales</taxon>
        <taxon>Streptomycetaceae</taxon>
        <taxon>Streptomyces</taxon>
    </lineage>
</organism>
<keyword evidence="8" id="KW-1185">Reference proteome</keyword>
<name>A0A646KQK2_STRJU</name>
<comment type="cofactor">
    <cofactor evidence="6">
        <name>Fe(2+)</name>
        <dbReference type="ChEBI" id="CHEBI:29033"/>
    </cofactor>
    <text evidence="6">Binds 1 Fe(2+) ion.</text>
</comment>
<dbReference type="SUPFAM" id="SSF56420">
    <property type="entry name" value="Peptide deformylase"/>
    <property type="match status" value="1"/>
</dbReference>
<evidence type="ECO:0000256" key="6">
    <source>
        <dbReference type="HAMAP-Rule" id="MF_00163"/>
    </source>
</evidence>
<evidence type="ECO:0000256" key="4">
    <source>
        <dbReference type="ARBA" id="ARBA00022917"/>
    </source>
</evidence>
<reference evidence="7 8" key="1">
    <citation type="submission" date="2019-05" db="EMBL/GenBank/DDBJ databases">
        <title>Comparative genomics and metabolomics analyses of clavulanic acid producing Streptomyces species provides insight into specialized metabolism and evolution of beta-lactam biosynthetic gene clusters.</title>
        <authorList>
            <person name="Moore M.A."/>
            <person name="Cruz-Morales P."/>
            <person name="Barona Gomez F."/>
            <person name="Kapil T."/>
        </authorList>
    </citation>
    <scope>NUCLEOTIDE SEQUENCE [LARGE SCALE GENOMIC DNA]</scope>
    <source>
        <strain evidence="7 8">NRRL 5741</strain>
    </source>
</reference>
<proteinExistence type="inferred from homology"/>
<dbReference type="EMBL" id="VCLA01000192">
    <property type="protein sequence ID" value="MQT04609.1"/>
    <property type="molecule type" value="Genomic_DNA"/>
</dbReference>
<dbReference type="Pfam" id="PF01327">
    <property type="entry name" value="Pep_deformylase"/>
    <property type="match status" value="1"/>
</dbReference>
<evidence type="ECO:0000256" key="5">
    <source>
        <dbReference type="ARBA" id="ARBA00023004"/>
    </source>
</evidence>
<dbReference type="AlphaFoldDB" id="A0A646KQK2"/>
<dbReference type="HAMAP" id="MF_00163">
    <property type="entry name" value="Pep_deformylase"/>
    <property type="match status" value="1"/>
</dbReference>
<comment type="similarity">
    <text evidence="1 6">Belongs to the polypeptide deformylase family.</text>
</comment>
<keyword evidence="4 6" id="KW-0648">Protein biosynthesis</keyword>
<evidence type="ECO:0000256" key="2">
    <source>
        <dbReference type="ARBA" id="ARBA00022723"/>
    </source>
</evidence>
<accession>A0A646KQK2</accession>
<dbReference type="GO" id="GO:0006412">
    <property type="term" value="P:translation"/>
    <property type="evidence" value="ECO:0007669"/>
    <property type="project" value="UniProtKB-UniRule"/>
</dbReference>
<dbReference type="FunFam" id="3.90.45.10:FF:000004">
    <property type="entry name" value="Peptide deformylase"/>
    <property type="match status" value="1"/>
</dbReference>
<comment type="catalytic activity">
    <reaction evidence="6">
        <text>N-terminal N-formyl-L-methionyl-[peptide] + H2O = N-terminal L-methionyl-[peptide] + formate</text>
        <dbReference type="Rhea" id="RHEA:24420"/>
        <dbReference type="Rhea" id="RHEA-COMP:10639"/>
        <dbReference type="Rhea" id="RHEA-COMP:10640"/>
        <dbReference type="ChEBI" id="CHEBI:15377"/>
        <dbReference type="ChEBI" id="CHEBI:15740"/>
        <dbReference type="ChEBI" id="CHEBI:49298"/>
        <dbReference type="ChEBI" id="CHEBI:64731"/>
        <dbReference type="EC" id="3.5.1.88"/>
    </reaction>
</comment>
<comment type="caution">
    <text evidence="7">The sequence shown here is derived from an EMBL/GenBank/DDBJ whole genome shotgun (WGS) entry which is preliminary data.</text>
</comment>
<evidence type="ECO:0000313" key="8">
    <source>
        <dbReference type="Proteomes" id="UP000419138"/>
    </source>
</evidence>
<evidence type="ECO:0000256" key="1">
    <source>
        <dbReference type="ARBA" id="ARBA00010759"/>
    </source>
</evidence>
<comment type="function">
    <text evidence="6">Removes the formyl group from the N-terminal Met of newly synthesized proteins. Requires at least a dipeptide for an efficient rate of reaction. N-terminal L-methionine is a prerequisite for activity but the enzyme has broad specificity at other positions.</text>
</comment>
<evidence type="ECO:0000256" key="3">
    <source>
        <dbReference type="ARBA" id="ARBA00022801"/>
    </source>
</evidence>
<feature type="binding site" evidence="6">
    <location>
        <position position="178"/>
    </location>
    <ligand>
        <name>Fe cation</name>
        <dbReference type="ChEBI" id="CHEBI:24875"/>
    </ligand>
</feature>
<protein>
    <recommendedName>
        <fullName evidence="6">Peptide deformylase</fullName>
        <shortName evidence="6">PDF</shortName>
        <ecNumber evidence="6">3.5.1.88</ecNumber>
    </recommendedName>
    <alternativeName>
        <fullName evidence="6">Polypeptide deformylase</fullName>
    </alternativeName>
</protein>
<sequence length="217" mass="23860">MASQQETDQQVNEGAAVDGEGFFVDTEECEARELAHRERGTSRPITVVGNPVLHKECADVTEFDDKLASLIDDMFASQRTAEGVGLAANQIGVDLKVFVYDCPDDEGNRHVGYVVNPVLAELPPEQRVLDDSNEGCLSVPTAYAPLARPDHAVVSGQDMHGNPIKVRGSGYFARCLQHETDHVYGYLYIDRLSKRDRKDALRQMAEGTPRYPVVANG</sequence>
<dbReference type="PIRSF" id="PIRSF004749">
    <property type="entry name" value="Pep_def"/>
    <property type="match status" value="1"/>
</dbReference>